<dbReference type="EMBL" id="JAFHDT010000020">
    <property type="protein sequence ID" value="KAI7794876.1"/>
    <property type="molecule type" value="Genomic_DNA"/>
</dbReference>
<dbReference type="Proteomes" id="UP001059041">
    <property type="component" value="Linkage Group LG20"/>
</dbReference>
<comment type="caution">
    <text evidence="1">The sequence shown here is derived from an EMBL/GenBank/DDBJ whole genome shotgun (WGS) entry which is preliminary data.</text>
</comment>
<sequence length="95" mass="10383">MNEEESETVITAHCNVGYGNAWEPKVRSNLFIVKLSLVKSSPHAAAVCPALSGDRDGPPNILADVWNFEAFIVQSWLELPGAECNSSVKVEDERP</sequence>
<keyword evidence="2" id="KW-1185">Reference proteome</keyword>
<gene>
    <name evidence="1" type="ORF">IRJ41_003318</name>
</gene>
<accession>A0A9W7TDP9</accession>
<name>A0A9W7TDP9_TRIRA</name>
<dbReference type="AlphaFoldDB" id="A0A9W7TDP9"/>
<proteinExistence type="predicted"/>
<evidence type="ECO:0000313" key="1">
    <source>
        <dbReference type="EMBL" id="KAI7794876.1"/>
    </source>
</evidence>
<reference evidence="1" key="1">
    <citation type="submission" date="2021-02" db="EMBL/GenBank/DDBJ databases">
        <title>Comparative genomics reveals that relaxation of natural selection precedes convergent phenotypic evolution of cavefish.</title>
        <authorList>
            <person name="Peng Z."/>
        </authorList>
    </citation>
    <scope>NUCLEOTIDE SEQUENCE</scope>
    <source>
        <tissue evidence="1">Muscle</tissue>
    </source>
</reference>
<evidence type="ECO:0000313" key="2">
    <source>
        <dbReference type="Proteomes" id="UP001059041"/>
    </source>
</evidence>
<protein>
    <submittedName>
        <fullName evidence="1">Uncharacterized protein</fullName>
    </submittedName>
</protein>
<organism evidence="1 2">
    <name type="scientific">Triplophysa rosa</name>
    <name type="common">Cave loach</name>
    <dbReference type="NCBI Taxonomy" id="992332"/>
    <lineage>
        <taxon>Eukaryota</taxon>
        <taxon>Metazoa</taxon>
        <taxon>Chordata</taxon>
        <taxon>Craniata</taxon>
        <taxon>Vertebrata</taxon>
        <taxon>Euteleostomi</taxon>
        <taxon>Actinopterygii</taxon>
        <taxon>Neopterygii</taxon>
        <taxon>Teleostei</taxon>
        <taxon>Ostariophysi</taxon>
        <taxon>Cypriniformes</taxon>
        <taxon>Nemacheilidae</taxon>
        <taxon>Triplophysa</taxon>
    </lineage>
</organism>